<comment type="caution">
    <text evidence="1">The sequence shown here is derived from an EMBL/GenBank/DDBJ whole genome shotgun (WGS) entry which is preliminary data.</text>
</comment>
<reference evidence="1" key="1">
    <citation type="submission" date="2022-10" db="EMBL/GenBank/DDBJ databases">
        <title>Comparative genomic analysis of Cohnella hashimotonis sp. nov., isolated from the International Space Station.</title>
        <authorList>
            <person name="Simpson A."/>
            <person name="Venkateswaran K."/>
        </authorList>
    </citation>
    <scope>NUCLEOTIDE SEQUENCE</scope>
    <source>
        <strain evidence="1">DSM 28161</strain>
    </source>
</reference>
<sequence>MKIGKRLSRNLLSQQQLAAEFNINEICLPDVLQQLYQLQRIPVVKEMYEAWQQPDKRLSEKLLDQLTHAFEVRKRIHADYDLQAKPVNAEEYKETSSYVAFSTILIDVLANTNTQGINMRYLNVLLKLMDTILSFKERLNPIEAKCVLYALEVEGSIVIQLMTDKGLRV</sequence>
<dbReference type="Proteomes" id="UP001153404">
    <property type="component" value="Unassembled WGS sequence"/>
</dbReference>
<dbReference type="EMBL" id="JAPDIA010000007">
    <property type="protein sequence ID" value="MDG0811897.1"/>
    <property type="molecule type" value="Genomic_DNA"/>
</dbReference>
<dbReference type="RefSeq" id="WP_277534785.1">
    <property type="nucleotide sequence ID" value="NZ_JAPDIA010000007.1"/>
</dbReference>
<name>A0A9X4L1N1_9BACL</name>
<proteinExistence type="predicted"/>
<organism evidence="1 2">
    <name type="scientific">Cohnella rhizosphaerae</name>
    <dbReference type="NCBI Taxonomy" id="1457232"/>
    <lineage>
        <taxon>Bacteria</taxon>
        <taxon>Bacillati</taxon>
        <taxon>Bacillota</taxon>
        <taxon>Bacilli</taxon>
        <taxon>Bacillales</taxon>
        <taxon>Paenibacillaceae</taxon>
        <taxon>Cohnella</taxon>
    </lineage>
</organism>
<dbReference type="AlphaFoldDB" id="A0A9X4L1N1"/>
<accession>A0A9X4L1N1</accession>
<gene>
    <name evidence="1" type="ORF">OMP40_22880</name>
</gene>
<evidence type="ECO:0000313" key="1">
    <source>
        <dbReference type="EMBL" id="MDG0811897.1"/>
    </source>
</evidence>
<protein>
    <submittedName>
        <fullName evidence="1">Uncharacterized protein</fullName>
    </submittedName>
</protein>
<evidence type="ECO:0000313" key="2">
    <source>
        <dbReference type="Proteomes" id="UP001153404"/>
    </source>
</evidence>
<keyword evidence="2" id="KW-1185">Reference proteome</keyword>